<evidence type="ECO:0000256" key="4">
    <source>
        <dbReference type="ARBA" id="ARBA00022801"/>
    </source>
</evidence>
<keyword evidence="3 8" id="KW-0732">Signal</keyword>
<dbReference type="SMART" id="SM00042">
    <property type="entry name" value="CUB"/>
    <property type="match status" value="1"/>
</dbReference>
<evidence type="ECO:0000256" key="2">
    <source>
        <dbReference type="ARBA" id="ARBA00022670"/>
    </source>
</evidence>
<dbReference type="Gene3D" id="2.60.40.2340">
    <property type="match status" value="3"/>
</dbReference>
<organism evidence="10 11">
    <name type="scientific">Flavobacterium artemisiae</name>
    <dbReference type="NCBI Taxonomy" id="2126556"/>
    <lineage>
        <taxon>Bacteria</taxon>
        <taxon>Pseudomonadati</taxon>
        <taxon>Bacteroidota</taxon>
        <taxon>Flavobacteriia</taxon>
        <taxon>Flavobacteriales</taxon>
        <taxon>Flavobacteriaceae</taxon>
        <taxon>Flavobacterium</taxon>
    </lineage>
</organism>
<dbReference type="InterPro" id="IPR000209">
    <property type="entry name" value="Peptidase_S8/S53_dom"/>
</dbReference>
<dbReference type="InterPro" id="IPR050131">
    <property type="entry name" value="Peptidase_S8_subtilisin-like"/>
</dbReference>
<dbReference type="Pfam" id="PF00431">
    <property type="entry name" value="CUB"/>
    <property type="match status" value="1"/>
</dbReference>
<dbReference type="SUPFAM" id="SSF49854">
    <property type="entry name" value="Spermadhesin, CUB domain"/>
    <property type="match status" value="1"/>
</dbReference>
<name>A0ABW4HGX3_9FLAO</name>
<gene>
    <name evidence="10" type="ORF">ACFSC2_16285</name>
</gene>
<dbReference type="SUPFAM" id="SSF49785">
    <property type="entry name" value="Galactose-binding domain-like"/>
    <property type="match status" value="1"/>
</dbReference>
<dbReference type="SUPFAM" id="SSF49899">
    <property type="entry name" value="Concanavalin A-like lectins/glucanases"/>
    <property type="match status" value="1"/>
</dbReference>
<dbReference type="InterPro" id="IPR000859">
    <property type="entry name" value="CUB_dom"/>
</dbReference>
<dbReference type="InterPro" id="IPR035914">
    <property type="entry name" value="Sperma_CUB_dom_sf"/>
</dbReference>
<dbReference type="Gene3D" id="2.60.120.380">
    <property type="match status" value="1"/>
</dbReference>
<comment type="similarity">
    <text evidence="1 7">Belongs to the peptidase S8 family.</text>
</comment>
<dbReference type="CDD" id="cd00041">
    <property type="entry name" value="CUB"/>
    <property type="match status" value="1"/>
</dbReference>
<dbReference type="Gene3D" id="2.60.120.290">
    <property type="entry name" value="Spermadhesin, CUB domain"/>
    <property type="match status" value="1"/>
</dbReference>
<dbReference type="EMBL" id="JBHUDZ010000013">
    <property type="protein sequence ID" value="MFD1604297.1"/>
    <property type="molecule type" value="Genomic_DNA"/>
</dbReference>
<evidence type="ECO:0000259" key="9">
    <source>
        <dbReference type="PROSITE" id="PS01180"/>
    </source>
</evidence>
<dbReference type="InterPro" id="IPR032179">
    <property type="entry name" value="Cry22Aa_Ig-like"/>
</dbReference>
<dbReference type="InterPro" id="IPR015500">
    <property type="entry name" value="Peptidase_S8_subtilisin-rel"/>
</dbReference>
<dbReference type="Pfam" id="PF13385">
    <property type="entry name" value="Laminin_G_3"/>
    <property type="match status" value="1"/>
</dbReference>
<dbReference type="Gene3D" id="3.40.50.200">
    <property type="entry name" value="Peptidase S8/S53 domain"/>
    <property type="match status" value="1"/>
</dbReference>
<dbReference type="RefSeq" id="WP_379817746.1">
    <property type="nucleotide sequence ID" value="NZ_JBHUDZ010000013.1"/>
</dbReference>
<keyword evidence="5 7" id="KW-0720">Serine protease</keyword>
<dbReference type="Gene3D" id="2.60.40.10">
    <property type="entry name" value="Immunoglobulins"/>
    <property type="match status" value="2"/>
</dbReference>
<evidence type="ECO:0000256" key="8">
    <source>
        <dbReference type="SAM" id="SignalP"/>
    </source>
</evidence>
<evidence type="ECO:0000256" key="1">
    <source>
        <dbReference type="ARBA" id="ARBA00011073"/>
    </source>
</evidence>
<feature type="active site" description="Charge relay system" evidence="7">
    <location>
        <position position="270"/>
    </location>
</feature>
<accession>A0ABW4HGX3</accession>
<dbReference type="InterPro" id="IPR026444">
    <property type="entry name" value="Secre_tail"/>
</dbReference>
<keyword evidence="6" id="KW-1015">Disulfide bond</keyword>
<dbReference type="InterPro" id="IPR036852">
    <property type="entry name" value="Peptidase_S8/S53_dom_sf"/>
</dbReference>
<feature type="active site" description="Charge relay system" evidence="7">
    <location>
        <position position="441"/>
    </location>
</feature>
<dbReference type="SUPFAM" id="SSF52743">
    <property type="entry name" value="Subtilisin-like"/>
    <property type="match status" value="1"/>
</dbReference>
<feature type="active site" description="Charge relay system" evidence="7">
    <location>
        <position position="246"/>
    </location>
</feature>
<sequence length="2297" mass="247206">MKKKLLIFFMLLMTIHLWSQKGSDSDYTVSVNGHKITTTESFKQQFKAKKSTNKQSLATEYTLLQFTKIPSVEEQKKLKSQGITLLSYLSNNAYYVAIDSDFYNKSNTFDNIRAAITIDPKYKLDPMIVDNLIPDYAVDGANGIKVVISYFKGVDPKVISQDLAGLFLKGSKNDTTFNEVYVQATREKLEEVAKFNWVQNIELVAAPVESENRPGLTSHKANVLGSLIPGLGYGLTGKGVKIGIWDGNLEQHKDHTGRVINREYESNSSHGDHVSGTIGGAGLLDPRARGMAPEVQMYGWNFNTQSNGLSVQQERVMAANQDGIELTSNSYGVNLTSGYNTGRYNTGDRGDDNVTTLFPYLLTIYSNGNAQTAYPGGFNTSTKNSKNALHVAANNPDDLISSYSSFGPTIDGRLVPQIAAVGTDVYSLDYSNSYQVMSGTSMATPGTTGTVALLYERYKNIYGTKPLASLMKALVANTAEDAGNPGPDYKYGFGNLNGLRAVKVLDNKMFYTGTVANGAAYEKDIVVPAGLVGLKVMLAYSDVQGTPGGTSIQVNDLDIKIIKDGVTTLPWILNPTVPNANAVRGVDNMNNIEQITLDNPSPGTYKIIVTGSKVPLATQDFSVVYDYVAPELILTYPVGGEKFNTETTEYIRWDYEGEAKNFTIEYSVDGGITYQIIAKDVPSAARNFAWKVPEGIVANAKIRISAGTKTDASTAIFNIITEPKNLKIAPSECGVSSYKMDWDPVTGAKYEVLKMNGYKFDVVARVTDPTYTFANVTPGDDNWFSVRTVDIATGITSERVRAINVEPVSAPVLSAVSLPFLENFNARKATNYVFSKGTTGVVKYEYINSTFLDGAKMAGSGDVSSSPWVASTTTNAFANNPNFIKKVSFCNIDATSLAGKSIRVKFNVIWNSVGAANKNFFRLTVNGSPLTSHESVGVYGGAVLSGSKELIYDLSAYAGTSFNLAFESVIDNDVIVVSNDNVYSSVFIDNVSIFEATATDLELSSFTSNTGLTAAETLSVKVYNHSPVAVSNIPVSYKINGGTEIIETIAGPINPLSEVSYDFIQKADFSAPGIYNVTAKVNYPDDAVVANNSISKVVYNVGSDILMGSRAQETTCSAVFTDSGTRYANYGDQLTQTITFKPATAGSSINVNFTDFDLEQDYDFLYVYNGPTTTSTLIGTFTGSSLPATLTSTASGGELTFRFTSDQIENGRGWIADITCVAKPVVNDATIASIVTPEVLGKKTSTHDVTIRVTNLGPNALTNYPVFYQVNGGTKVTDVVPTIGAYSTVSFTFATKADLSEIGATYTIKSGVDITDDNPANDTREKIVYNQNDLPVHTNTDGYAISKLKWNDVENNSGITAYSDFKNIKIPVYAGFTYQPEIKITKPETPITRDQSASAVGVFTMIVIDLNGDGNLTDEFYAGTFWVNTVPTSASPAIPSTTSTHYFRNNFSLVGGLTIPAGTTSGEKLMRVVHMFRSPSEYYNVNLGPTIDGLTSSRTDFEVEEYTIDVLPFTAADASVERIVAPIKPGNAPVSVTALIRNYSTSAISNFPVAYKINNGTEVVQNYIASIPAGGTANFTFTTKANLAAPGDYTIDVYTKLTADTDSTNDLKTVTLSHAANYAVNVTGTFDGINDFIKTDVTPALNLTNNYTYELWVNQSKPSVFGRLLDKSTALVFIHNNNSLSLYKENSLVISITTAAGSYVINTGLNSIKQNTWHHIAYTVSAANVYTVYIDGVSVPFTSTGTAGAASSNAAAPAYIGNNAGLARGLIGNIDEVRIWSGVRSQAAIYANSTTKYIGNEAGLLAYYSFSEGDKPFVFDGTISDNTAVVTNADTDGVGAGKFWNVPVLLQKLEFVNQLSSSYDAGTKTFSILLNDGADITAAVANYSLGMKSIATINGTTQVNGVTSNDFTNPVTLTVEGVGFNTGITETYTIKVIAGLSNESKLLTYDFKTTSNPGLVQEINTDIVGNSAVKTVPFGYDVSNLIADFTVSPGAELYIDGVKQLNSKVTASDYRNNFFVTVVSENKLSQTNYTVTINAKNTEASILNYAVANQVGTSIIDPVLKTVKVYVNNNADLSVLVPNIQVSDFATLRIGTYLQNSGVTTLSYISPVVYNVTAQNGTIEYWTVTIEAAKPTITLLGDAIVSIDKGCVFTEPGYIAADNLNADLTASVVVSGNVDVNTTGQYILTYTVKDALMNETIITRTVNVSAVNCTLGLPVNTIEGFVLYPNPVTEGKVHVVTSSDSTKKISIFDMSGKKLISVQTDKKEINLPGLSTGVYLIKVEQDNKTSIEKLIIK</sequence>
<keyword evidence="4 7" id="KW-0378">Hydrolase</keyword>
<keyword evidence="11" id="KW-1185">Reference proteome</keyword>
<evidence type="ECO:0000256" key="3">
    <source>
        <dbReference type="ARBA" id="ARBA00022729"/>
    </source>
</evidence>
<dbReference type="InterPro" id="IPR023828">
    <property type="entry name" value="Peptidase_S8_Ser-AS"/>
</dbReference>
<feature type="chain" id="PRO_5047187303" evidence="8">
    <location>
        <begin position="20"/>
        <end position="2297"/>
    </location>
</feature>
<dbReference type="Pfam" id="PF16403">
    <property type="entry name" value="Bact_surface_Ig-like"/>
    <property type="match status" value="1"/>
</dbReference>
<dbReference type="Proteomes" id="UP001597138">
    <property type="component" value="Unassembled WGS sequence"/>
</dbReference>
<dbReference type="InterPro" id="IPR013320">
    <property type="entry name" value="ConA-like_dom_sf"/>
</dbReference>
<evidence type="ECO:0000256" key="7">
    <source>
        <dbReference type="PROSITE-ProRule" id="PRU01240"/>
    </source>
</evidence>
<dbReference type="Gene3D" id="2.60.120.200">
    <property type="match status" value="1"/>
</dbReference>
<keyword evidence="2 7" id="KW-0645">Protease</keyword>
<evidence type="ECO:0000256" key="6">
    <source>
        <dbReference type="ARBA" id="ARBA00023157"/>
    </source>
</evidence>
<protein>
    <submittedName>
        <fullName evidence="10">S8 family serine peptidase</fullName>
    </submittedName>
</protein>
<proteinExistence type="inferred from homology"/>
<dbReference type="Pfam" id="PF18962">
    <property type="entry name" value="Por_Secre_tail"/>
    <property type="match status" value="1"/>
</dbReference>
<dbReference type="PROSITE" id="PS01180">
    <property type="entry name" value="CUB"/>
    <property type="match status" value="1"/>
</dbReference>
<comment type="caution">
    <text evidence="10">The sequence shown here is derived from an EMBL/GenBank/DDBJ whole genome shotgun (WGS) entry which is preliminary data.</text>
</comment>
<evidence type="ECO:0000256" key="5">
    <source>
        <dbReference type="ARBA" id="ARBA00022825"/>
    </source>
</evidence>
<feature type="signal peptide" evidence="8">
    <location>
        <begin position="1"/>
        <end position="19"/>
    </location>
</feature>
<dbReference type="PROSITE" id="PS51892">
    <property type="entry name" value="SUBTILASE"/>
    <property type="match status" value="1"/>
</dbReference>
<dbReference type="PANTHER" id="PTHR43806">
    <property type="entry name" value="PEPTIDASE S8"/>
    <property type="match status" value="1"/>
</dbReference>
<dbReference type="NCBIfam" id="TIGR04183">
    <property type="entry name" value="Por_Secre_tail"/>
    <property type="match status" value="1"/>
</dbReference>
<dbReference type="Pfam" id="PF00082">
    <property type="entry name" value="Peptidase_S8"/>
    <property type="match status" value="1"/>
</dbReference>
<evidence type="ECO:0000313" key="10">
    <source>
        <dbReference type="EMBL" id="MFD1604297.1"/>
    </source>
</evidence>
<dbReference type="PRINTS" id="PR00723">
    <property type="entry name" value="SUBTILISIN"/>
</dbReference>
<dbReference type="PANTHER" id="PTHR43806:SF11">
    <property type="entry name" value="CEREVISIN-RELATED"/>
    <property type="match status" value="1"/>
</dbReference>
<dbReference type="PROSITE" id="PS00138">
    <property type="entry name" value="SUBTILASE_SER"/>
    <property type="match status" value="1"/>
</dbReference>
<feature type="domain" description="CUB" evidence="9">
    <location>
        <begin position="1107"/>
        <end position="1221"/>
    </location>
</feature>
<evidence type="ECO:0000313" key="11">
    <source>
        <dbReference type="Proteomes" id="UP001597138"/>
    </source>
</evidence>
<dbReference type="InterPro" id="IPR008979">
    <property type="entry name" value="Galactose-bd-like_sf"/>
</dbReference>
<reference evidence="11" key="1">
    <citation type="journal article" date="2019" name="Int. J. Syst. Evol. Microbiol.">
        <title>The Global Catalogue of Microorganisms (GCM) 10K type strain sequencing project: providing services to taxonomists for standard genome sequencing and annotation.</title>
        <authorList>
            <consortium name="The Broad Institute Genomics Platform"/>
            <consortium name="The Broad Institute Genome Sequencing Center for Infectious Disease"/>
            <person name="Wu L."/>
            <person name="Ma J."/>
        </authorList>
    </citation>
    <scope>NUCLEOTIDE SEQUENCE [LARGE SCALE GENOMIC DNA]</scope>
    <source>
        <strain evidence="11">CCUG 70865</strain>
    </source>
</reference>
<dbReference type="InterPro" id="IPR013783">
    <property type="entry name" value="Ig-like_fold"/>
</dbReference>